<dbReference type="SUPFAM" id="SSF48452">
    <property type="entry name" value="TPR-like"/>
    <property type="match status" value="1"/>
</dbReference>
<dbReference type="GO" id="GO:0009279">
    <property type="term" value="C:cell outer membrane"/>
    <property type="evidence" value="ECO:0007669"/>
    <property type="project" value="UniProtKB-SubCell"/>
</dbReference>
<accession>A0A4Q1D5I1</accession>
<evidence type="ECO:0000256" key="1">
    <source>
        <dbReference type="ARBA" id="ARBA00004442"/>
    </source>
</evidence>
<keyword evidence="4" id="KW-0472">Membrane</keyword>
<evidence type="ECO:0000313" key="9">
    <source>
        <dbReference type="Proteomes" id="UP000290545"/>
    </source>
</evidence>
<organism evidence="8 9">
    <name type="scientific">Filimonas effusa</name>
    <dbReference type="NCBI Taxonomy" id="2508721"/>
    <lineage>
        <taxon>Bacteria</taxon>
        <taxon>Pseudomonadati</taxon>
        <taxon>Bacteroidota</taxon>
        <taxon>Chitinophagia</taxon>
        <taxon>Chitinophagales</taxon>
        <taxon>Chitinophagaceae</taxon>
        <taxon>Filimonas</taxon>
    </lineage>
</organism>
<dbReference type="InterPro" id="IPR033985">
    <property type="entry name" value="SusD-like_N"/>
</dbReference>
<evidence type="ECO:0000259" key="7">
    <source>
        <dbReference type="Pfam" id="PF14322"/>
    </source>
</evidence>
<feature type="domain" description="RagB/SusD" evidence="6">
    <location>
        <begin position="380"/>
        <end position="540"/>
    </location>
</feature>
<keyword evidence="9" id="KW-1185">Reference proteome</keyword>
<reference evidence="8 9" key="1">
    <citation type="submission" date="2019-01" db="EMBL/GenBank/DDBJ databases">
        <title>Filimonas sp. strain TTM-71.</title>
        <authorList>
            <person name="Chen W.-M."/>
        </authorList>
    </citation>
    <scope>NUCLEOTIDE SEQUENCE [LARGE SCALE GENOMIC DNA]</scope>
    <source>
        <strain evidence="8 9">TTM-71</strain>
    </source>
</reference>
<dbReference type="RefSeq" id="WP_129004854.1">
    <property type="nucleotide sequence ID" value="NZ_SDHZ01000002.1"/>
</dbReference>
<comment type="caution">
    <text evidence="8">The sequence shown here is derived from an EMBL/GenBank/DDBJ whole genome shotgun (WGS) entry which is preliminary data.</text>
</comment>
<dbReference type="CDD" id="cd08977">
    <property type="entry name" value="SusD"/>
    <property type="match status" value="1"/>
</dbReference>
<dbReference type="Proteomes" id="UP000290545">
    <property type="component" value="Unassembled WGS sequence"/>
</dbReference>
<comment type="subcellular location">
    <subcellularLocation>
        <location evidence="1">Cell outer membrane</location>
    </subcellularLocation>
</comment>
<evidence type="ECO:0000256" key="3">
    <source>
        <dbReference type="ARBA" id="ARBA00022729"/>
    </source>
</evidence>
<proteinExistence type="inferred from homology"/>
<dbReference type="InterPro" id="IPR012944">
    <property type="entry name" value="SusD_RagB_dom"/>
</dbReference>
<evidence type="ECO:0000259" key="6">
    <source>
        <dbReference type="Pfam" id="PF07980"/>
    </source>
</evidence>
<dbReference type="Pfam" id="PF07980">
    <property type="entry name" value="SusD_RagB"/>
    <property type="match status" value="1"/>
</dbReference>
<dbReference type="OrthoDB" id="618454at2"/>
<dbReference type="InterPro" id="IPR011990">
    <property type="entry name" value="TPR-like_helical_dom_sf"/>
</dbReference>
<protein>
    <submittedName>
        <fullName evidence="8">RagB/SusD family nutrient uptake outer membrane protein</fullName>
    </submittedName>
</protein>
<sequence>MKRKLRITSLYRYTAIAVLSIILSGLLACNKDFLDRTPKDKQVEATFYKSPEDAFKALVAAYSVLNWEGFGNIWLSSELASDNCFGGGGLADNGHRHADKFEKWEDMNKVSWKKNYTGIYRANKFLQEIDGANFGADQALKNRYTGEAQFLRAYFYFDQVRMYGNIPLLTVPIEGENYYIPQASPDSVYALIANDLKAAIQNLTASAKPFASIPDEEYGRITKWAAEALLARVFLYYTGYYNKTDLAGVYTKQQVTAAIDDVIANSGYDLLDDFGTLWRASAYATAKTFAGQNNKEGVFVIQYSEKGKGNWNQLNGNRVQVMVGLRGISELAFYTQGWGVGTVNPALYNAYESADSIRRKASFIGIQEDGLTAFIPASDQVQYTGYFWKKYTPITLNKVADMSGNFQIDNYDNYVVIRFADVLLMGAELHLATNLSTAQNYFNRVRDRAFKKDITHRKVLTADAAGLKTILEERRLELALEGIRYWDILRQGMPAAKQIIDNNTGGDFNISFRTETNGLFAIPDVQIGLSNGTLKQNNGWTN</sequence>
<comment type="similarity">
    <text evidence="2">Belongs to the SusD family.</text>
</comment>
<dbReference type="PROSITE" id="PS51257">
    <property type="entry name" value="PROKAR_LIPOPROTEIN"/>
    <property type="match status" value="1"/>
</dbReference>
<keyword evidence="3" id="KW-0732">Signal</keyword>
<dbReference type="EMBL" id="SDHZ01000002">
    <property type="protein sequence ID" value="RXK83802.1"/>
    <property type="molecule type" value="Genomic_DNA"/>
</dbReference>
<dbReference type="Pfam" id="PF14322">
    <property type="entry name" value="SusD-like_3"/>
    <property type="match status" value="1"/>
</dbReference>
<dbReference type="AlphaFoldDB" id="A0A4Q1D5I1"/>
<gene>
    <name evidence="8" type="ORF">ESB13_17170</name>
</gene>
<name>A0A4Q1D5I1_9BACT</name>
<evidence type="ECO:0000256" key="5">
    <source>
        <dbReference type="ARBA" id="ARBA00023237"/>
    </source>
</evidence>
<evidence type="ECO:0000313" key="8">
    <source>
        <dbReference type="EMBL" id="RXK83802.1"/>
    </source>
</evidence>
<feature type="domain" description="SusD-like N-terminal" evidence="7">
    <location>
        <begin position="32"/>
        <end position="235"/>
    </location>
</feature>
<evidence type="ECO:0000256" key="2">
    <source>
        <dbReference type="ARBA" id="ARBA00006275"/>
    </source>
</evidence>
<keyword evidence="5" id="KW-0998">Cell outer membrane</keyword>
<dbReference type="Gene3D" id="1.25.40.390">
    <property type="match status" value="1"/>
</dbReference>
<evidence type="ECO:0000256" key="4">
    <source>
        <dbReference type="ARBA" id="ARBA00023136"/>
    </source>
</evidence>